<comment type="caution">
    <text evidence="2">The sequence shown here is derived from an EMBL/GenBank/DDBJ whole genome shotgun (WGS) entry which is preliminary data.</text>
</comment>
<evidence type="ECO:0000313" key="2">
    <source>
        <dbReference type="EMBL" id="HET98276.1"/>
    </source>
</evidence>
<dbReference type="InterPro" id="IPR058493">
    <property type="entry name" value="DUF8180"/>
</dbReference>
<sequence length="84" mass="9348">MTEKKVVEKLRVLLPHWIEHNQGHAAEFRKWSAAARAEDCKEPATLIDRAAELLEEVDRLLSEALTRAGGASPGSGGQHHHHHD</sequence>
<evidence type="ECO:0000259" key="1">
    <source>
        <dbReference type="Pfam" id="PF26551"/>
    </source>
</evidence>
<reference evidence="2" key="1">
    <citation type="journal article" date="2020" name="mSystems">
        <title>Genome- and Community-Level Interaction Insights into Carbon Utilization and Element Cycling Functions of Hydrothermarchaeota in Hydrothermal Sediment.</title>
        <authorList>
            <person name="Zhou Z."/>
            <person name="Liu Y."/>
            <person name="Xu W."/>
            <person name="Pan J."/>
            <person name="Luo Z.H."/>
            <person name="Li M."/>
        </authorList>
    </citation>
    <scope>NUCLEOTIDE SEQUENCE [LARGE SCALE GENOMIC DNA]</scope>
    <source>
        <strain evidence="2">SpSt-1224</strain>
    </source>
</reference>
<dbReference type="Proteomes" id="UP000885986">
    <property type="component" value="Unassembled WGS sequence"/>
</dbReference>
<feature type="domain" description="DUF8180" evidence="1">
    <location>
        <begin position="10"/>
        <end position="67"/>
    </location>
</feature>
<protein>
    <recommendedName>
        <fullName evidence="1">DUF8180 domain-containing protein</fullName>
    </recommendedName>
</protein>
<accession>A0A7C2XPD3</accession>
<name>A0A7C2XPD3_9BACT</name>
<dbReference type="Pfam" id="PF26551">
    <property type="entry name" value="DUF8180"/>
    <property type="match status" value="1"/>
</dbReference>
<gene>
    <name evidence="2" type="ORF">ENN98_06235</name>
</gene>
<dbReference type="EMBL" id="DSDS01000140">
    <property type="protein sequence ID" value="HET98276.1"/>
    <property type="molecule type" value="Genomic_DNA"/>
</dbReference>
<organism evidence="2">
    <name type="scientific">Desulfurivibrio alkaliphilus</name>
    <dbReference type="NCBI Taxonomy" id="427923"/>
    <lineage>
        <taxon>Bacteria</taxon>
        <taxon>Pseudomonadati</taxon>
        <taxon>Thermodesulfobacteriota</taxon>
        <taxon>Desulfobulbia</taxon>
        <taxon>Desulfobulbales</taxon>
        <taxon>Desulfobulbaceae</taxon>
        <taxon>Desulfurivibrio</taxon>
    </lineage>
</organism>
<proteinExistence type="predicted"/>
<dbReference type="AlphaFoldDB" id="A0A7C2XPD3"/>